<gene>
    <name evidence="2" type="ORF">JAAARDRAFT_49676</name>
</gene>
<reference evidence="3" key="1">
    <citation type="journal article" date="2014" name="Proc. Natl. Acad. Sci. U.S.A.">
        <title>Extensive sampling of basidiomycete genomes demonstrates inadequacy of the white-rot/brown-rot paradigm for wood decay fungi.</title>
        <authorList>
            <person name="Riley R."/>
            <person name="Salamov A.A."/>
            <person name="Brown D.W."/>
            <person name="Nagy L.G."/>
            <person name="Floudas D."/>
            <person name="Held B.W."/>
            <person name="Levasseur A."/>
            <person name="Lombard V."/>
            <person name="Morin E."/>
            <person name="Otillar R."/>
            <person name="Lindquist E.A."/>
            <person name="Sun H."/>
            <person name="LaButti K.M."/>
            <person name="Schmutz J."/>
            <person name="Jabbour D."/>
            <person name="Luo H."/>
            <person name="Baker S.E."/>
            <person name="Pisabarro A.G."/>
            <person name="Walton J.D."/>
            <person name="Blanchette R.A."/>
            <person name="Henrissat B."/>
            <person name="Martin F."/>
            <person name="Cullen D."/>
            <person name="Hibbett D.S."/>
            <person name="Grigoriev I.V."/>
        </authorList>
    </citation>
    <scope>NUCLEOTIDE SEQUENCE [LARGE SCALE GENOMIC DNA]</scope>
    <source>
        <strain evidence="3">MUCL 33604</strain>
    </source>
</reference>
<dbReference type="InParanoid" id="A0A067PF02"/>
<dbReference type="GO" id="GO:0016787">
    <property type="term" value="F:hydrolase activity"/>
    <property type="evidence" value="ECO:0007669"/>
    <property type="project" value="UniProtKB-KW"/>
</dbReference>
<dbReference type="InterPro" id="IPR023346">
    <property type="entry name" value="Lysozyme-like_dom_sf"/>
</dbReference>
<dbReference type="SUPFAM" id="SSF53955">
    <property type="entry name" value="Lysozyme-like"/>
    <property type="match status" value="1"/>
</dbReference>
<protein>
    <submittedName>
        <fullName evidence="2">Glycoside hydrolase family 23 protein</fullName>
    </submittedName>
</protein>
<sequence length="210" mass="22843">MLEQVTATSGPNGNIDWLNCGINNGGWNPPFVKVSDIIAQYLPDAIKVNGSPFQACQKFVSTFEKYGQQFGVPSILLASFALQESSCNPNTVGGAGEQGLMQLTKDKCGDAPGGNCRDVDYNIRTGAKFFADTLNGNGGDLLKTIGEYNGWFVHMTYDDATAAGNGACCRCQNNLDYLHQFLNGWLQNIDAYDHTPRLGKYFNLDKCNSN</sequence>
<dbReference type="Pfam" id="PF01464">
    <property type="entry name" value="SLT"/>
    <property type="match status" value="1"/>
</dbReference>
<evidence type="ECO:0000313" key="2">
    <source>
        <dbReference type="EMBL" id="KDQ53458.1"/>
    </source>
</evidence>
<organism evidence="2 3">
    <name type="scientific">Jaapia argillacea MUCL 33604</name>
    <dbReference type="NCBI Taxonomy" id="933084"/>
    <lineage>
        <taxon>Eukaryota</taxon>
        <taxon>Fungi</taxon>
        <taxon>Dikarya</taxon>
        <taxon>Basidiomycota</taxon>
        <taxon>Agaricomycotina</taxon>
        <taxon>Agaricomycetes</taxon>
        <taxon>Agaricomycetidae</taxon>
        <taxon>Jaapiales</taxon>
        <taxon>Jaapiaceae</taxon>
        <taxon>Jaapia</taxon>
    </lineage>
</organism>
<accession>A0A067PF02</accession>
<dbReference type="Gene3D" id="1.10.530.10">
    <property type="match status" value="1"/>
</dbReference>
<dbReference type="InterPro" id="IPR008258">
    <property type="entry name" value="Transglycosylase_SLT_dom_1"/>
</dbReference>
<evidence type="ECO:0000259" key="1">
    <source>
        <dbReference type="Pfam" id="PF01464"/>
    </source>
</evidence>
<dbReference type="EMBL" id="KL197733">
    <property type="protein sequence ID" value="KDQ53458.1"/>
    <property type="molecule type" value="Genomic_DNA"/>
</dbReference>
<dbReference type="OrthoDB" id="2537480at2759"/>
<dbReference type="Proteomes" id="UP000027265">
    <property type="component" value="Unassembled WGS sequence"/>
</dbReference>
<dbReference type="AlphaFoldDB" id="A0A067PF02"/>
<proteinExistence type="predicted"/>
<keyword evidence="2" id="KW-0378">Hydrolase</keyword>
<keyword evidence="3" id="KW-1185">Reference proteome</keyword>
<name>A0A067PF02_9AGAM</name>
<feature type="domain" description="Transglycosylase SLT" evidence="1">
    <location>
        <begin position="62"/>
        <end position="150"/>
    </location>
</feature>
<dbReference type="HOGENOM" id="CLU_051871_2_1_1"/>
<evidence type="ECO:0000313" key="3">
    <source>
        <dbReference type="Proteomes" id="UP000027265"/>
    </source>
</evidence>